<feature type="domain" description="Bacterial surface antigen (D15)" evidence="5">
    <location>
        <begin position="350"/>
        <end position="674"/>
    </location>
</feature>
<dbReference type="Proteomes" id="UP000236286">
    <property type="component" value="Unassembled WGS sequence"/>
</dbReference>
<feature type="signal peptide" evidence="4">
    <location>
        <begin position="1"/>
        <end position="34"/>
    </location>
</feature>
<evidence type="ECO:0000256" key="2">
    <source>
        <dbReference type="ARBA" id="ARBA00022452"/>
    </source>
</evidence>
<keyword evidence="4" id="KW-0732">Signal</keyword>
<dbReference type="Gene3D" id="3.10.20.310">
    <property type="entry name" value="membrane protein fhac"/>
    <property type="match status" value="1"/>
</dbReference>
<comment type="caution">
    <text evidence="6">The sequence shown here is derived from an EMBL/GenBank/DDBJ whole genome shotgun (WGS) entry which is preliminary data.</text>
</comment>
<sequence length="674" mass="71032">MRLSRRKMASRALFGPPLAAVLALAAGASAPQSAAAFDFFGLFGSDEPPAPTPTTAPYKVEFVIRGDDSVKQSLQDASNLYKLRQDPPPDAAALAQRLAADFAPMLDALWAVGYYNARIFARVGDFERELKGADPEAFARAASAFAGRAVAPVTITVETGDLFHLRDVSILDSATRAPFPPETLPAYVLKLKPGDPARAADLRAANARLIDFFRGKSYPLVKAPLPQPVVNHATLTMDVAFTVDPGSQAGFGAVSISGPQGFDPSIVRSFTYLREGQPYTPKALAETRRSISSIAAVGSVRIREGDKLDANGNLPIFIEVGDRPNNLVGFTAGYSTVDGPTGALYYENRNLFGGAESLRLEGDVFYAPPIYGVASNSFNSFTGTQNFDSSGIGGRVSASFVKPALAGSRVDLLLGAAAESNRSGGGSFGGYAWQDAGGTAALRYRIDETLSVQAGLKFEKGEATDALGTVNYTFLGVPLTLKYDGTDNLLNPSSGFRVAATATPYPNLFGNAGFTKASVTASAYYAIDEDANYILAARAGFGSIFGNDGGLAAIPANYRFYAGGLATVRGYRFQTIGPQTSQGYTVGGLSAFNASLEARIKVWDNIGVAPFFDAGGAYCDSIPHGGCGDTRFSAGLGLIYYTPIGPIRVDVAKPLDPRPGDYPVVFYVSIGQPF</sequence>
<proteinExistence type="predicted"/>
<dbReference type="Pfam" id="PF01103">
    <property type="entry name" value="Omp85"/>
    <property type="match status" value="1"/>
</dbReference>
<evidence type="ECO:0000256" key="1">
    <source>
        <dbReference type="ARBA" id="ARBA00004370"/>
    </source>
</evidence>
<evidence type="ECO:0000313" key="7">
    <source>
        <dbReference type="Proteomes" id="UP000236286"/>
    </source>
</evidence>
<dbReference type="PANTHER" id="PTHR12815:SF42">
    <property type="entry name" value="BACTERIAL SURFACE ANTIGEN (D15) DOMAIN-CONTAINING PROTEIN"/>
    <property type="match status" value="1"/>
</dbReference>
<dbReference type="EMBL" id="PDZR01000020">
    <property type="protein sequence ID" value="PNG25043.1"/>
    <property type="molecule type" value="Genomic_DNA"/>
</dbReference>
<protein>
    <recommendedName>
        <fullName evidence="5">Bacterial surface antigen (D15) domain-containing protein</fullName>
    </recommendedName>
</protein>
<keyword evidence="3" id="KW-0472">Membrane</keyword>
<name>A0A2J7TE66_METSI</name>
<evidence type="ECO:0000256" key="4">
    <source>
        <dbReference type="SAM" id="SignalP"/>
    </source>
</evidence>
<reference evidence="6 7" key="1">
    <citation type="submission" date="2017-10" db="EMBL/GenBank/DDBJ databases">
        <title>Genome announcement of Methylocella silvestris TVC from permafrost.</title>
        <authorList>
            <person name="Wang J."/>
            <person name="Geng K."/>
            <person name="Ul-Haque F."/>
            <person name="Crombie A.T."/>
            <person name="Street L.E."/>
            <person name="Wookey P.A."/>
            <person name="Murrell J.C."/>
            <person name="Pratscher J."/>
        </authorList>
    </citation>
    <scope>NUCLEOTIDE SEQUENCE [LARGE SCALE GENOMIC DNA]</scope>
    <source>
        <strain evidence="6 7">TVC</strain>
    </source>
</reference>
<evidence type="ECO:0000259" key="5">
    <source>
        <dbReference type="Pfam" id="PF01103"/>
    </source>
</evidence>
<keyword evidence="2" id="KW-1134">Transmembrane beta strand</keyword>
<dbReference type="Gene3D" id="2.40.160.50">
    <property type="entry name" value="membrane protein fhac: a member of the omp85/tpsb transporter family"/>
    <property type="match status" value="1"/>
</dbReference>
<dbReference type="InterPro" id="IPR039910">
    <property type="entry name" value="D15-like"/>
</dbReference>
<keyword evidence="2" id="KW-0812">Transmembrane</keyword>
<dbReference type="InterPro" id="IPR000184">
    <property type="entry name" value="Bac_surfAg_D15"/>
</dbReference>
<feature type="chain" id="PRO_5017965313" description="Bacterial surface antigen (D15) domain-containing protein" evidence="4">
    <location>
        <begin position="35"/>
        <end position="674"/>
    </location>
</feature>
<dbReference type="GO" id="GO:0019867">
    <property type="term" value="C:outer membrane"/>
    <property type="evidence" value="ECO:0007669"/>
    <property type="project" value="InterPro"/>
</dbReference>
<evidence type="ECO:0000313" key="6">
    <source>
        <dbReference type="EMBL" id="PNG25043.1"/>
    </source>
</evidence>
<gene>
    <name evidence="6" type="ORF">CR492_15450</name>
</gene>
<accession>A0A2J7TE66</accession>
<dbReference type="OrthoDB" id="9769707at2"/>
<dbReference type="PANTHER" id="PTHR12815">
    <property type="entry name" value="SORTING AND ASSEMBLY MACHINERY SAMM50 PROTEIN FAMILY MEMBER"/>
    <property type="match status" value="1"/>
</dbReference>
<dbReference type="AlphaFoldDB" id="A0A2J7TE66"/>
<evidence type="ECO:0000256" key="3">
    <source>
        <dbReference type="ARBA" id="ARBA00023136"/>
    </source>
</evidence>
<organism evidence="6 7">
    <name type="scientific">Methylocella silvestris</name>
    <dbReference type="NCBI Taxonomy" id="199596"/>
    <lineage>
        <taxon>Bacteria</taxon>
        <taxon>Pseudomonadati</taxon>
        <taxon>Pseudomonadota</taxon>
        <taxon>Alphaproteobacteria</taxon>
        <taxon>Hyphomicrobiales</taxon>
        <taxon>Beijerinckiaceae</taxon>
        <taxon>Methylocella</taxon>
    </lineage>
</organism>
<comment type="subcellular location">
    <subcellularLocation>
        <location evidence="1">Membrane</location>
    </subcellularLocation>
</comment>